<comment type="caution">
    <text evidence="6">The sequence shown here is derived from an EMBL/GenBank/DDBJ whole genome shotgun (WGS) entry which is preliminary data.</text>
</comment>
<dbReference type="AlphaFoldDB" id="A0A9W7XDZ2"/>
<dbReference type="PANTHER" id="PTHR11764:SF45">
    <property type="entry name" value="TERPENE CYCLASE_MUTASE FAMILY MEMBER"/>
    <property type="match status" value="1"/>
</dbReference>
<dbReference type="Proteomes" id="UP001164776">
    <property type="component" value="Unassembled WGS sequence"/>
</dbReference>
<dbReference type="OrthoDB" id="21502at2759"/>
<gene>
    <name evidence="6" type="ORF">BS78_K312000</name>
</gene>
<dbReference type="EMBL" id="MU629478">
    <property type="protein sequence ID" value="KAJ1256801.1"/>
    <property type="molecule type" value="Genomic_DNA"/>
</dbReference>
<dbReference type="NCBIfam" id="TIGR01787">
    <property type="entry name" value="squalene_cyclas"/>
    <property type="match status" value="1"/>
</dbReference>
<dbReference type="InterPro" id="IPR032696">
    <property type="entry name" value="SQ_cyclase_C"/>
</dbReference>
<evidence type="ECO:0000313" key="6">
    <source>
        <dbReference type="EMBL" id="KAJ1256801.1"/>
    </source>
</evidence>
<dbReference type="CDD" id="cd02892">
    <property type="entry name" value="SQCY_1"/>
    <property type="match status" value="1"/>
</dbReference>
<feature type="domain" description="Squalene cyclase C-terminal" evidence="4">
    <location>
        <begin position="413"/>
        <end position="745"/>
    </location>
</feature>
<dbReference type="FunFam" id="1.50.10.20:FF:000011">
    <property type="entry name" value="Terpene cyclase/mutase family member"/>
    <property type="match status" value="1"/>
</dbReference>
<sequence>MWRLKVGEGGGPWLRSGSNFLGRQVWEFDPDGGTPDERAEVARLRQEFTEHRFEKRFSSDLFLRMQYAKPKDLEVDIPAVKLIGGAEVTEDVILKSLRRALTQHAALQASDGHWPCDYSGIMFIMPIMVFALYVTGSLNTVLSAEHQREICRYIYNHQNIDGGWGTQELGPSTMFGSCLNYVTLRLLGEACMHDALAKGREWILSHGSAAAIPQWGKIWLSVIGLYDWSGNNAIIPELWLVPHFLPIHPGRFWCFTRLVYMPMAYLYRSKFVGPITPTVISIREELYDKPYSEIDWVKARGTCAKEDLRHPQSIVQNGVWSFINKIVEPILNCWPTNKLRDMALRNIMKHIHYEDETTEYICICPINKALNMICCWIENPTSDAFKLHLPRIYDYLWIAEDGMKAKVYDGTQTWETAFIVQAYCSTNLANEFAPTLRKAHEFIKSAQVRENLPNYRNYYRHRSKGSWTLSTVDNGWSVSDCTAEALQALFMLSKMSSKLVGEPIEGERLYDTVDCLLSFMNKDGTFSTYECKRTTHLLEVLNPSETFLNIVVDYPSVECTSSVLQALNKFRELYPWYRNKEIVKCIESTAKFIEDKQQKDGSWFGTWGICFTYGTLFAIKGLVAAGRTYESSSAIRKACSFLLSKQLSTGGWGETYLSSETEVYVEASRPHAVNTAWAMLALVAAGQVERNPKPLHHAAKELINMQLMSGEFPQQEHVGSFNCSIYFNYGNYRNLYPIWALGEFRSRLLSQKKRDGCT</sequence>
<evidence type="ECO:0000259" key="5">
    <source>
        <dbReference type="Pfam" id="PF13249"/>
    </source>
</evidence>
<dbReference type="PANTHER" id="PTHR11764">
    <property type="entry name" value="TERPENE CYCLASE/MUTASE FAMILY MEMBER"/>
    <property type="match status" value="1"/>
</dbReference>
<evidence type="ECO:0000256" key="2">
    <source>
        <dbReference type="ARBA" id="ARBA00022737"/>
    </source>
</evidence>
<evidence type="ECO:0000259" key="4">
    <source>
        <dbReference type="Pfam" id="PF13243"/>
    </source>
</evidence>
<feature type="domain" description="Squalene cyclase N-terminal" evidence="5">
    <location>
        <begin position="99"/>
        <end position="365"/>
    </location>
</feature>
<dbReference type="Pfam" id="PF13243">
    <property type="entry name" value="SQHop_cyclase_C"/>
    <property type="match status" value="1"/>
</dbReference>
<dbReference type="GO" id="GO:0016866">
    <property type="term" value="F:intramolecular transferase activity"/>
    <property type="evidence" value="ECO:0007669"/>
    <property type="project" value="InterPro"/>
</dbReference>
<proteinExistence type="inferred from homology"/>
<dbReference type="GO" id="GO:0016104">
    <property type="term" value="P:triterpenoid biosynthetic process"/>
    <property type="evidence" value="ECO:0007669"/>
    <property type="project" value="InterPro"/>
</dbReference>
<comment type="similarity">
    <text evidence="1 3">Belongs to the terpene cyclase/mutase family.</text>
</comment>
<dbReference type="SUPFAM" id="SSF48239">
    <property type="entry name" value="Terpenoid cyclases/Protein prenyltransferases"/>
    <property type="match status" value="2"/>
</dbReference>
<evidence type="ECO:0000313" key="7">
    <source>
        <dbReference type="Proteomes" id="UP001164776"/>
    </source>
</evidence>
<dbReference type="InterPro" id="IPR018333">
    <property type="entry name" value="Squalene_cyclase"/>
</dbReference>
<dbReference type="EC" id="5.4.99.-" evidence="3"/>
<dbReference type="InterPro" id="IPR002365">
    <property type="entry name" value="Terpene_synthase_CS"/>
</dbReference>
<protein>
    <recommendedName>
        <fullName evidence="3">Terpene cyclase/mutase family member</fullName>
        <ecNumber evidence="3">5.4.99.-</ecNumber>
    </recommendedName>
</protein>
<dbReference type="Pfam" id="PF13249">
    <property type="entry name" value="SQHop_cyclase_N"/>
    <property type="match status" value="1"/>
</dbReference>
<dbReference type="GO" id="GO:0005811">
    <property type="term" value="C:lipid droplet"/>
    <property type="evidence" value="ECO:0007669"/>
    <property type="project" value="InterPro"/>
</dbReference>
<organism evidence="6 7">
    <name type="scientific">Paspalum vaginatum</name>
    <name type="common">seashore paspalum</name>
    <dbReference type="NCBI Taxonomy" id="158149"/>
    <lineage>
        <taxon>Eukaryota</taxon>
        <taxon>Viridiplantae</taxon>
        <taxon>Streptophyta</taxon>
        <taxon>Embryophyta</taxon>
        <taxon>Tracheophyta</taxon>
        <taxon>Spermatophyta</taxon>
        <taxon>Magnoliopsida</taxon>
        <taxon>Liliopsida</taxon>
        <taxon>Poales</taxon>
        <taxon>Poaceae</taxon>
        <taxon>PACMAD clade</taxon>
        <taxon>Panicoideae</taxon>
        <taxon>Andropogonodae</taxon>
        <taxon>Paspaleae</taxon>
        <taxon>Paspalinae</taxon>
        <taxon>Paspalum</taxon>
    </lineage>
</organism>
<keyword evidence="2" id="KW-0677">Repeat</keyword>
<keyword evidence="7" id="KW-1185">Reference proteome</keyword>
<dbReference type="PROSITE" id="PS01074">
    <property type="entry name" value="TERPENE_SYNTHASES"/>
    <property type="match status" value="1"/>
</dbReference>
<keyword evidence="3" id="KW-0413">Isomerase</keyword>
<reference evidence="6 7" key="1">
    <citation type="submission" date="2022-10" db="EMBL/GenBank/DDBJ databases">
        <title>WGS assembly of Paspalum vaginatum 540-79.</title>
        <authorList>
            <person name="Sun G."/>
            <person name="Wase N."/>
            <person name="Shu S."/>
            <person name="Jenkins J."/>
            <person name="Zhou B."/>
            <person name="Torres-Rodriguez J."/>
            <person name="Chen C."/>
            <person name="Sandor L."/>
            <person name="Plott C."/>
            <person name="Yoshinga Y."/>
            <person name="Daum C."/>
            <person name="Qi P."/>
            <person name="Barry K."/>
            <person name="Lipzen A."/>
            <person name="Berry L."/>
            <person name="Pedersen C."/>
            <person name="Gottilla T."/>
            <person name="Foltz A."/>
            <person name="Yu H."/>
            <person name="O'Malley R."/>
            <person name="Zhang C."/>
            <person name="Devos K."/>
            <person name="Sigmon B."/>
            <person name="Yu B."/>
            <person name="Obata T."/>
            <person name="Schmutz J."/>
            <person name="Schnable J."/>
        </authorList>
    </citation>
    <scope>NUCLEOTIDE SEQUENCE [LARGE SCALE GENOMIC DNA]</scope>
    <source>
        <strain evidence="7">cv. 540-79</strain>
    </source>
</reference>
<dbReference type="Gene3D" id="1.50.10.20">
    <property type="match status" value="2"/>
</dbReference>
<dbReference type="InterPro" id="IPR008930">
    <property type="entry name" value="Terpenoid_cyclase/PrenylTrfase"/>
</dbReference>
<name>A0A9W7XDZ2_9POAL</name>
<dbReference type="InterPro" id="IPR032697">
    <property type="entry name" value="SQ_cyclase_N"/>
</dbReference>
<evidence type="ECO:0000256" key="3">
    <source>
        <dbReference type="RuleBase" id="RU362003"/>
    </source>
</evidence>
<accession>A0A9W7XDZ2</accession>
<evidence type="ECO:0000256" key="1">
    <source>
        <dbReference type="ARBA" id="ARBA00009755"/>
    </source>
</evidence>